<dbReference type="Proteomes" id="UP000015241">
    <property type="component" value="Unassembled WGS sequence"/>
</dbReference>
<gene>
    <name evidence="3" type="ORF">FOMPIDRAFT_1044576</name>
</gene>
<feature type="transmembrane region" description="Helical" evidence="2">
    <location>
        <begin position="259"/>
        <end position="280"/>
    </location>
</feature>
<evidence type="ECO:0008006" key="5">
    <source>
        <dbReference type="Google" id="ProtNLM"/>
    </source>
</evidence>
<protein>
    <recommendedName>
        <fullName evidence="5">Integral membrane protein</fullName>
    </recommendedName>
</protein>
<proteinExistence type="predicted"/>
<feature type="transmembrane region" description="Helical" evidence="2">
    <location>
        <begin position="110"/>
        <end position="130"/>
    </location>
</feature>
<dbReference type="eggNOG" id="ENOG502SQR7">
    <property type="taxonomic scope" value="Eukaryota"/>
</dbReference>
<feature type="transmembrane region" description="Helical" evidence="2">
    <location>
        <begin position="142"/>
        <end position="166"/>
    </location>
</feature>
<feature type="transmembrane region" description="Helical" evidence="2">
    <location>
        <begin position="64"/>
        <end position="90"/>
    </location>
</feature>
<evidence type="ECO:0000313" key="4">
    <source>
        <dbReference type="Proteomes" id="UP000015241"/>
    </source>
</evidence>
<name>S8ET96_FOMSC</name>
<feature type="transmembrane region" description="Helical" evidence="2">
    <location>
        <begin position="217"/>
        <end position="244"/>
    </location>
</feature>
<organism evidence="3 4">
    <name type="scientific">Fomitopsis schrenkii</name>
    <name type="common">Brown rot fungus</name>
    <dbReference type="NCBI Taxonomy" id="2126942"/>
    <lineage>
        <taxon>Eukaryota</taxon>
        <taxon>Fungi</taxon>
        <taxon>Dikarya</taxon>
        <taxon>Basidiomycota</taxon>
        <taxon>Agaricomycotina</taxon>
        <taxon>Agaricomycetes</taxon>
        <taxon>Polyporales</taxon>
        <taxon>Fomitopsis</taxon>
    </lineage>
</organism>
<dbReference type="EMBL" id="KE504122">
    <property type="protein sequence ID" value="EPT06114.1"/>
    <property type="molecule type" value="Genomic_DNA"/>
</dbReference>
<evidence type="ECO:0000256" key="1">
    <source>
        <dbReference type="SAM" id="MobiDB-lite"/>
    </source>
</evidence>
<feature type="transmembrane region" description="Helical" evidence="2">
    <location>
        <begin position="178"/>
        <end position="205"/>
    </location>
</feature>
<dbReference type="InParanoid" id="S8ET96"/>
<keyword evidence="4" id="KW-1185">Reference proteome</keyword>
<reference evidence="3 4" key="1">
    <citation type="journal article" date="2012" name="Science">
        <title>The Paleozoic origin of enzymatic lignin decomposition reconstructed from 31 fungal genomes.</title>
        <authorList>
            <person name="Floudas D."/>
            <person name="Binder M."/>
            <person name="Riley R."/>
            <person name="Barry K."/>
            <person name="Blanchette R.A."/>
            <person name="Henrissat B."/>
            <person name="Martinez A.T."/>
            <person name="Otillar R."/>
            <person name="Spatafora J.W."/>
            <person name="Yadav J.S."/>
            <person name="Aerts A."/>
            <person name="Benoit I."/>
            <person name="Boyd A."/>
            <person name="Carlson A."/>
            <person name="Copeland A."/>
            <person name="Coutinho P.M."/>
            <person name="de Vries R.P."/>
            <person name="Ferreira P."/>
            <person name="Findley K."/>
            <person name="Foster B."/>
            <person name="Gaskell J."/>
            <person name="Glotzer D."/>
            <person name="Gorecki P."/>
            <person name="Heitman J."/>
            <person name="Hesse C."/>
            <person name="Hori C."/>
            <person name="Igarashi K."/>
            <person name="Jurgens J.A."/>
            <person name="Kallen N."/>
            <person name="Kersten P."/>
            <person name="Kohler A."/>
            <person name="Kuees U."/>
            <person name="Kumar T.K.A."/>
            <person name="Kuo A."/>
            <person name="LaButti K."/>
            <person name="Larrondo L.F."/>
            <person name="Lindquist E."/>
            <person name="Ling A."/>
            <person name="Lombard V."/>
            <person name="Lucas S."/>
            <person name="Lundell T."/>
            <person name="Martin R."/>
            <person name="McLaughlin D.J."/>
            <person name="Morgenstern I."/>
            <person name="Morin E."/>
            <person name="Murat C."/>
            <person name="Nagy L.G."/>
            <person name="Nolan M."/>
            <person name="Ohm R.A."/>
            <person name="Patyshakuliyeva A."/>
            <person name="Rokas A."/>
            <person name="Ruiz-Duenas F.J."/>
            <person name="Sabat G."/>
            <person name="Salamov A."/>
            <person name="Samejima M."/>
            <person name="Schmutz J."/>
            <person name="Slot J.C."/>
            <person name="St John F."/>
            <person name="Stenlid J."/>
            <person name="Sun H."/>
            <person name="Sun S."/>
            <person name="Syed K."/>
            <person name="Tsang A."/>
            <person name="Wiebenga A."/>
            <person name="Young D."/>
            <person name="Pisabarro A."/>
            <person name="Eastwood D.C."/>
            <person name="Martin F."/>
            <person name="Cullen D."/>
            <person name="Grigoriev I.V."/>
            <person name="Hibbett D.S."/>
        </authorList>
    </citation>
    <scope>NUCLEOTIDE SEQUENCE</scope>
    <source>
        <strain evidence="4">FP-58527</strain>
    </source>
</reference>
<keyword evidence="2" id="KW-1133">Transmembrane helix</keyword>
<evidence type="ECO:0000313" key="3">
    <source>
        <dbReference type="EMBL" id="EPT06114.1"/>
    </source>
</evidence>
<dbReference type="STRING" id="743788.S8ET96"/>
<sequence length="379" mass="42325">MSTNTEVQSLVITSLATVCVESALTGIFWVLYVGSTSLLIRRYRAQAAQAAGSSRRSFYRTPMFIASNIIFLTVTAHWSVTVYRLFYAFATFKNGTEPFFVFANVAHPSVIAKTACFLITVLASDAMIVYRLYIIWGYNLRIIILPCLTWFGMIVCGVGICWRFSIYQIGESAYHGEIGHWITSDCIMTLVTNVYCTCCIAWRIWRRRIRGQSFGGGAGSLMGVMAIVVESAVIHTCWNFFFFLEFQLQSVVQFTAIDLWSPVCGIAFMLINLRVALGWAQKAHSMSRSLSSGPAHRVPPTHSFSTSIPLRKHRLSSPGEGVPYPYKEAYVMSPHPYAAQESSPAYPPLTVNITRVVDKVDDKGSNLPEDDSSEAYRRG</sequence>
<dbReference type="AlphaFoldDB" id="S8ET96"/>
<dbReference type="OrthoDB" id="3250682at2759"/>
<keyword evidence="2" id="KW-0472">Membrane</keyword>
<feature type="region of interest" description="Disordered" evidence="1">
    <location>
        <begin position="359"/>
        <end position="379"/>
    </location>
</feature>
<dbReference type="HOGENOM" id="CLU_044614_3_0_1"/>
<keyword evidence="2" id="KW-0812">Transmembrane</keyword>
<evidence type="ECO:0000256" key="2">
    <source>
        <dbReference type="SAM" id="Phobius"/>
    </source>
</evidence>
<feature type="transmembrane region" description="Helical" evidence="2">
    <location>
        <begin position="12"/>
        <end position="34"/>
    </location>
</feature>
<accession>S8ET96</accession>